<keyword evidence="1" id="KW-0489">Methyltransferase</keyword>
<dbReference type="Gene3D" id="3.40.50.150">
    <property type="entry name" value="Vaccinia Virus protein VP39"/>
    <property type="match status" value="1"/>
</dbReference>
<proteinExistence type="predicted"/>
<dbReference type="Proteomes" id="UP000633263">
    <property type="component" value="Unassembled WGS sequence"/>
</dbReference>
<sequence>MDLKEADILGEYIPEHWYYRTKSAAMKKFVADLGTVSILDVGAGSAFFSRALLECTAATEAWCVDISYTAEHEGQCNGKPIHFRRSVGHLECDLVLLMDVLEHVADDVGLLAEYVAKVPSGAHFLISVPAFQFLWSQHDVFLEHHRRYRLPQIESVARRAGLEVLKGSYFFGAVFPIAATLRLLERHRGTRDHQPASQLKRHSRMVNATLAGLSTLELPLLPFNRCAGLTAFCLARKP</sequence>
<reference evidence="2" key="1">
    <citation type="journal article" date="2019" name="Int. J. Syst. Evol. Microbiol.">
        <title>The Global Catalogue of Microorganisms (GCM) 10K type strain sequencing project: providing services to taxonomists for standard genome sequencing and annotation.</title>
        <authorList>
            <consortium name="The Broad Institute Genomics Platform"/>
            <consortium name="The Broad Institute Genome Sequencing Center for Infectious Disease"/>
            <person name="Wu L."/>
            <person name="Ma J."/>
        </authorList>
    </citation>
    <scope>NUCLEOTIDE SEQUENCE [LARGE SCALE GENOMIC DNA]</scope>
    <source>
        <strain evidence="2">JCM 11590</strain>
    </source>
</reference>
<evidence type="ECO:0000313" key="1">
    <source>
        <dbReference type="EMBL" id="GGI91116.1"/>
    </source>
</evidence>
<keyword evidence="2" id="KW-1185">Reference proteome</keyword>
<gene>
    <name evidence="1" type="ORF">GCM10009083_04470</name>
</gene>
<dbReference type="InterPro" id="IPR029063">
    <property type="entry name" value="SAM-dependent_MTases_sf"/>
</dbReference>
<dbReference type="SUPFAM" id="SSF53335">
    <property type="entry name" value="S-adenosyl-L-methionine-dependent methyltransferases"/>
    <property type="match status" value="1"/>
</dbReference>
<dbReference type="EMBL" id="BMNN01000001">
    <property type="protein sequence ID" value="GGI91116.1"/>
    <property type="molecule type" value="Genomic_DNA"/>
</dbReference>
<accession>A0ABQ2CIK0</accession>
<keyword evidence="1" id="KW-0808">Transferase</keyword>
<dbReference type="Pfam" id="PF13489">
    <property type="entry name" value="Methyltransf_23"/>
    <property type="match status" value="1"/>
</dbReference>
<dbReference type="RefSeq" id="WP_188634953.1">
    <property type="nucleotide sequence ID" value="NZ_BMNN01000001.1"/>
</dbReference>
<name>A0ABQ2CIK0_9GAMM</name>
<comment type="caution">
    <text evidence="1">The sequence shown here is derived from an EMBL/GenBank/DDBJ whole genome shotgun (WGS) entry which is preliminary data.</text>
</comment>
<protein>
    <submittedName>
        <fullName evidence="1">Methyltransferase</fullName>
    </submittedName>
</protein>
<organism evidence="1 2">
    <name type="scientific">Halopseudomonas pertucinogena</name>
    <dbReference type="NCBI Taxonomy" id="86175"/>
    <lineage>
        <taxon>Bacteria</taxon>
        <taxon>Pseudomonadati</taxon>
        <taxon>Pseudomonadota</taxon>
        <taxon>Gammaproteobacteria</taxon>
        <taxon>Pseudomonadales</taxon>
        <taxon>Pseudomonadaceae</taxon>
        <taxon>Halopseudomonas</taxon>
    </lineage>
</organism>
<evidence type="ECO:0000313" key="2">
    <source>
        <dbReference type="Proteomes" id="UP000633263"/>
    </source>
</evidence>
<dbReference type="GO" id="GO:0008168">
    <property type="term" value="F:methyltransferase activity"/>
    <property type="evidence" value="ECO:0007669"/>
    <property type="project" value="UniProtKB-KW"/>
</dbReference>
<dbReference type="GO" id="GO:0032259">
    <property type="term" value="P:methylation"/>
    <property type="evidence" value="ECO:0007669"/>
    <property type="project" value="UniProtKB-KW"/>
</dbReference>